<evidence type="ECO:0000259" key="1">
    <source>
        <dbReference type="Pfam" id="PF00483"/>
    </source>
</evidence>
<evidence type="ECO:0000313" key="3">
    <source>
        <dbReference type="Proteomes" id="UP000675747"/>
    </source>
</evidence>
<dbReference type="SUPFAM" id="SSF53448">
    <property type="entry name" value="Nucleotide-diphospho-sugar transferases"/>
    <property type="match status" value="1"/>
</dbReference>
<feature type="domain" description="Nucleotidyl transferase" evidence="1">
    <location>
        <begin position="2"/>
        <end position="206"/>
    </location>
</feature>
<proteinExistence type="predicted"/>
<dbReference type="InterPro" id="IPR005835">
    <property type="entry name" value="NTP_transferase_dom"/>
</dbReference>
<dbReference type="GO" id="GO:0009243">
    <property type="term" value="P:O antigen biosynthetic process"/>
    <property type="evidence" value="ECO:0007669"/>
    <property type="project" value="InterPro"/>
</dbReference>
<dbReference type="GO" id="GO:0047343">
    <property type="term" value="F:glucose-1-phosphate cytidylyltransferase activity"/>
    <property type="evidence" value="ECO:0007669"/>
    <property type="project" value="UniProtKB-EC"/>
</dbReference>
<dbReference type="RefSeq" id="WP_213173307.1">
    <property type="nucleotide sequence ID" value="NZ_JAGQFT020000001.1"/>
</dbReference>
<organism evidence="2 3">
    <name type="scientific">Coralloluteibacterium stylophorae</name>
    <dbReference type="NCBI Taxonomy" id="1776034"/>
    <lineage>
        <taxon>Bacteria</taxon>
        <taxon>Pseudomonadati</taxon>
        <taxon>Pseudomonadota</taxon>
        <taxon>Gammaproteobacteria</taxon>
        <taxon>Lysobacterales</taxon>
        <taxon>Lysobacteraceae</taxon>
        <taxon>Coralloluteibacterium</taxon>
    </lineage>
</organism>
<keyword evidence="2" id="KW-0808">Transferase</keyword>
<keyword evidence="2" id="KW-0548">Nucleotidyltransferase</keyword>
<reference evidence="2 3" key="1">
    <citation type="journal article" date="2021" name="Microbiol. Resour. Announc.">
        <title>Draft Genome Sequence of Coralloluteibacterium stylophorae LMG 29479T.</title>
        <authorList>
            <person name="Karlyshev A.V."/>
            <person name="Kudryashova E.B."/>
            <person name="Ariskina E.V."/>
            <person name="Conroy A.P."/>
            <person name="Abidueva E.Y."/>
        </authorList>
    </citation>
    <scope>NUCLEOTIDE SEQUENCE [LARGE SCALE GENOMIC DNA]</scope>
    <source>
        <strain evidence="2 3">LMG 29479</strain>
    </source>
</reference>
<keyword evidence="3" id="KW-1185">Reference proteome</keyword>
<dbReference type="InterPro" id="IPR029044">
    <property type="entry name" value="Nucleotide-diphossugar_trans"/>
</dbReference>
<dbReference type="InterPro" id="IPR013446">
    <property type="entry name" value="G1P_cyt_trans-like"/>
</dbReference>
<dbReference type="Gene3D" id="3.90.550.10">
    <property type="entry name" value="Spore Coat Polysaccharide Biosynthesis Protein SpsA, Chain A"/>
    <property type="match status" value="1"/>
</dbReference>
<accession>A0AAP2FYH5</accession>
<protein>
    <submittedName>
        <fullName evidence="2">Glucose-1-phosphate cytidylyltransferase</fullName>
        <ecNumber evidence="2">2.7.7.33</ecNumber>
    </submittedName>
</protein>
<gene>
    <name evidence="2" type="primary">rfbF</name>
    <name evidence="2" type="ORF">KB893_000705</name>
</gene>
<dbReference type="AlphaFoldDB" id="A0AAP2FYH5"/>
<dbReference type="PANTHER" id="PTHR47183">
    <property type="entry name" value="GLUCOSE-1-PHOSPHATE CYTIDYLYLTRANSFERASE-RELATED"/>
    <property type="match status" value="1"/>
</dbReference>
<sequence>MKVVIFAGGYGSRLSEETALRPKPMVEVGGHPIIWHIMKIYAAYGFRDFVILGGYKVEFIKNYFLNYCAINSDFTVDLRSGKLLWQQARNEDWTVTVLDTGLETMTAGRLRRARSVIGSERFLLTYGDGVSDVDLAALIAQHEASGDWVTLTAVTQPGRYGALALNPEDGPAANRVRAFREKAVGDGGLINGGFFVVEPEVFDLIDGDASVWEEEPMDRVIERGKLGAYRHTGFWQSMDSLRDKMVLENLWERGNAPWTRGVRRVGDKVATLRSVG</sequence>
<dbReference type="EMBL" id="JAGQFT020000001">
    <property type="protein sequence ID" value="MBS7455656.1"/>
    <property type="molecule type" value="Genomic_DNA"/>
</dbReference>
<evidence type="ECO:0000313" key="2">
    <source>
        <dbReference type="EMBL" id="MBS7455656.1"/>
    </source>
</evidence>
<dbReference type="Proteomes" id="UP000675747">
    <property type="component" value="Unassembled WGS sequence"/>
</dbReference>
<comment type="caution">
    <text evidence="2">The sequence shown here is derived from an EMBL/GenBank/DDBJ whole genome shotgun (WGS) entry which is preliminary data.</text>
</comment>
<name>A0AAP2FYH5_9GAMM</name>
<dbReference type="NCBIfam" id="TIGR02623">
    <property type="entry name" value="G1P_cyt_trans"/>
    <property type="match status" value="1"/>
</dbReference>
<dbReference type="PANTHER" id="PTHR47183:SF1">
    <property type="entry name" value="GLUCOSE-1-PHOSPHATE CYTIDYLYLTRANSFERASE"/>
    <property type="match status" value="1"/>
</dbReference>
<dbReference type="CDD" id="cd02524">
    <property type="entry name" value="G1P_cytidylyltransferase"/>
    <property type="match status" value="1"/>
</dbReference>
<dbReference type="Pfam" id="PF00483">
    <property type="entry name" value="NTP_transferase"/>
    <property type="match status" value="1"/>
</dbReference>
<dbReference type="EC" id="2.7.7.33" evidence="2"/>
<dbReference type="InterPro" id="IPR046981">
    <property type="entry name" value="G1P_cyt_trans"/>
</dbReference>